<dbReference type="KEGG" id="tet:TTHERM_00483540"/>
<dbReference type="EMBL" id="GG662667">
    <property type="protein sequence ID" value="EAR97222.1"/>
    <property type="molecule type" value="Genomic_DNA"/>
</dbReference>
<protein>
    <submittedName>
        <fullName evidence="1">Uncharacterized protein</fullName>
    </submittedName>
</protein>
<evidence type="ECO:0000313" key="1">
    <source>
        <dbReference type="EMBL" id="EAR97222.1"/>
    </source>
</evidence>
<organism evidence="1 2">
    <name type="scientific">Tetrahymena thermophila (strain SB210)</name>
    <dbReference type="NCBI Taxonomy" id="312017"/>
    <lineage>
        <taxon>Eukaryota</taxon>
        <taxon>Sar</taxon>
        <taxon>Alveolata</taxon>
        <taxon>Ciliophora</taxon>
        <taxon>Intramacronucleata</taxon>
        <taxon>Oligohymenophorea</taxon>
        <taxon>Hymenostomatida</taxon>
        <taxon>Tetrahymenina</taxon>
        <taxon>Tetrahymenidae</taxon>
        <taxon>Tetrahymena</taxon>
    </lineage>
</organism>
<gene>
    <name evidence="1" type="ORF">TTHERM_00483540</name>
</gene>
<dbReference type="AlphaFoldDB" id="I7M859"/>
<accession>I7M859</accession>
<evidence type="ECO:0000313" key="2">
    <source>
        <dbReference type="Proteomes" id="UP000009168"/>
    </source>
</evidence>
<reference evidence="2" key="1">
    <citation type="journal article" date="2006" name="PLoS Biol.">
        <title>Macronuclear genome sequence of the ciliate Tetrahymena thermophila, a model eukaryote.</title>
        <authorList>
            <person name="Eisen J.A."/>
            <person name="Coyne R.S."/>
            <person name="Wu M."/>
            <person name="Wu D."/>
            <person name="Thiagarajan M."/>
            <person name="Wortman J.R."/>
            <person name="Badger J.H."/>
            <person name="Ren Q."/>
            <person name="Amedeo P."/>
            <person name="Jones K.M."/>
            <person name="Tallon L.J."/>
            <person name="Delcher A.L."/>
            <person name="Salzberg S.L."/>
            <person name="Silva J.C."/>
            <person name="Haas B.J."/>
            <person name="Majoros W.H."/>
            <person name="Farzad M."/>
            <person name="Carlton J.M."/>
            <person name="Smith R.K. Jr."/>
            <person name="Garg J."/>
            <person name="Pearlman R.E."/>
            <person name="Karrer K.M."/>
            <person name="Sun L."/>
            <person name="Manning G."/>
            <person name="Elde N.C."/>
            <person name="Turkewitz A.P."/>
            <person name="Asai D.J."/>
            <person name="Wilkes D.E."/>
            <person name="Wang Y."/>
            <person name="Cai H."/>
            <person name="Collins K."/>
            <person name="Stewart B.A."/>
            <person name="Lee S.R."/>
            <person name="Wilamowska K."/>
            <person name="Weinberg Z."/>
            <person name="Ruzzo W.L."/>
            <person name="Wloga D."/>
            <person name="Gaertig J."/>
            <person name="Frankel J."/>
            <person name="Tsao C.-C."/>
            <person name="Gorovsky M.A."/>
            <person name="Keeling P.J."/>
            <person name="Waller R.F."/>
            <person name="Patron N.J."/>
            <person name="Cherry J.M."/>
            <person name="Stover N.A."/>
            <person name="Krieger C.J."/>
            <person name="del Toro C."/>
            <person name="Ryder H.F."/>
            <person name="Williamson S.C."/>
            <person name="Barbeau R.A."/>
            <person name="Hamilton E.P."/>
            <person name="Orias E."/>
        </authorList>
    </citation>
    <scope>NUCLEOTIDE SEQUENCE [LARGE SCALE GENOMIC DNA]</scope>
    <source>
        <strain evidence="2">SB210</strain>
    </source>
</reference>
<dbReference type="Proteomes" id="UP000009168">
    <property type="component" value="Unassembled WGS sequence"/>
</dbReference>
<name>I7M859_TETTS</name>
<sequence length="71" mass="8350">MQENSKVLRTETQSQKNAFLNLFTVYFFLNEKKKIQLQQKVAFEDMWLESKSGQNQTTINQSINVSTFLSQ</sequence>
<dbReference type="InParanoid" id="I7M859"/>
<proteinExistence type="predicted"/>
<dbReference type="GeneID" id="7840807"/>
<dbReference type="HOGENOM" id="CLU_2745674_0_0_1"/>
<keyword evidence="2" id="KW-1185">Reference proteome</keyword>
<dbReference type="RefSeq" id="XP_001017467.1">
    <property type="nucleotide sequence ID" value="XM_001017467.1"/>
</dbReference>